<dbReference type="Proteomes" id="UP001187343">
    <property type="component" value="Unassembled WGS sequence"/>
</dbReference>
<reference evidence="1" key="1">
    <citation type="submission" date="2023-08" db="EMBL/GenBank/DDBJ databases">
        <title>Chromosome-level Genome Assembly of mud carp (Cirrhinus molitorella).</title>
        <authorList>
            <person name="Liu H."/>
        </authorList>
    </citation>
    <scope>NUCLEOTIDE SEQUENCE</scope>
    <source>
        <strain evidence="1">Prfri</strain>
        <tissue evidence="1">Muscle</tissue>
    </source>
</reference>
<dbReference type="EMBL" id="JAUYZG010000023">
    <property type="protein sequence ID" value="KAK2870643.1"/>
    <property type="molecule type" value="Genomic_DNA"/>
</dbReference>
<comment type="caution">
    <text evidence="1">The sequence shown here is derived from an EMBL/GenBank/DDBJ whole genome shotgun (WGS) entry which is preliminary data.</text>
</comment>
<evidence type="ECO:0000313" key="1">
    <source>
        <dbReference type="EMBL" id="KAK2870643.1"/>
    </source>
</evidence>
<protein>
    <submittedName>
        <fullName evidence="1">Uncharacterized protein</fullName>
    </submittedName>
</protein>
<accession>A0AA88P5K8</accession>
<name>A0AA88P5K8_9TELE</name>
<evidence type="ECO:0000313" key="2">
    <source>
        <dbReference type="Proteomes" id="UP001187343"/>
    </source>
</evidence>
<keyword evidence="2" id="KW-1185">Reference proteome</keyword>
<dbReference type="AlphaFoldDB" id="A0AA88P5K8"/>
<proteinExistence type="predicted"/>
<gene>
    <name evidence="1" type="ORF">Q8A67_023170</name>
</gene>
<organism evidence="1 2">
    <name type="scientific">Cirrhinus molitorella</name>
    <name type="common">mud carp</name>
    <dbReference type="NCBI Taxonomy" id="172907"/>
    <lineage>
        <taxon>Eukaryota</taxon>
        <taxon>Metazoa</taxon>
        <taxon>Chordata</taxon>
        <taxon>Craniata</taxon>
        <taxon>Vertebrata</taxon>
        <taxon>Euteleostomi</taxon>
        <taxon>Actinopterygii</taxon>
        <taxon>Neopterygii</taxon>
        <taxon>Teleostei</taxon>
        <taxon>Ostariophysi</taxon>
        <taxon>Cypriniformes</taxon>
        <taxon>Cyprinidae</taxon>
        <taxon>Labeoninae</taxon>
        <taxon>Labeonini</taxon>
        <taxon>Cirrhinus</taxon>
    </lineage>
</organism>
<sequence>MLSSLFVAYLRYARADAVRLLKRVRSLKCENPPRASLNLAACLSLFSMSKQLLCGRTISLSACDITLAKPGLSTFMFSHISRPVSPGSREPRVLNWAILAGANFAGARLRIVQ</sequence>